<evidence type="ECO:0000313" key="2">
    <source>
        <dbReference type="EMBL" id="MPL73426.1"/>
    </source>
</evidence>
<dbReference type="AlphaFoldDB" id="A0A644U2D9"/>
<accession>A0A644U2D9</accession>
<dbReference type="Pfam" id="PF18962">
    <property type="entry name" value="Por_Secre_tail"/>
    <property type="match status" value="1"/>
</dbReference>
<evidence type="ECO:0000259" key="1">
    <source>
        <dbReference type="PROSITE" id="PS50093"/>
    </source>
</evidence>
<dbReference type="SUPFAM" id="SSF49299">
    <property type="entry name" value="PKD domain"/>
    <property type="match status" value="1"/>
</dbReference>
<feature type="domain" description="PKD" evidence="1">
    <location>
        <begin position="302"/>
        <end position="355"/>
    </location>
</feature>
<dbReference type="Gene3D" id="3.40.50.1110">
    <property type="entry name" value="SGNH hydrolase"/>
    <property type="match status" value="1"/>
</dbReference>
<reference evidence="2" key="1">
    <citation type="submission" date="2019-08" db="EMBL/GenBank/DDBJ databases">
        <authorList>
            <person name="Kucharzyk K."/>
            <person name="Murdoch R.W."/>
            <person name="Higgins S."/>
            <person name="Loffler F."/>
        </authorList>
    </citation>
    <scope>NUCLEOTIDE SEQUENCE</scope>
</reference>
<sequence>MDTDRLACNELIKTKYMKFRLLLILLVSGLAVFGQSLTKKVLFLGNSYTAVNNLPQMMADVAVSAGDSLWFDSNTPGGYTLQGHSTNTLSLGKIAAGGWDYVVLQEQSQLPSFPLPQVQQMVFPYARKLDSIINTYNECAETVFYMTWGRKNGDAENCPVWPPVCTYEGMDSLLNLRYRMMASDNQAILSPVGAVWRYLRQNHPQLELYSHDGSHPSLAGTYTAACSFYTAIFRKDPTTVSFNPGIPATDAALIRAAARAIIYDSLATWHIGTMDPAAGFTYTQTGNGEVTFANHSAFSDQFFWDFGDGSCSADKNPVHTYTASGFYDVLLYAQSCSRQDTAMQTISVLILNAQQAAARNEALYLYPNPATTEIRITSSKPLKGNRYTILDTSGFVCKTGSLSTYCPVISIRNLRPGYYFLRIDNEVCAGFVKL</sequence>
<dbReference type="InterPro" id="IPR035986">
    <property type="entry name" value="PKD_dom_sf"/>
</dbReference>
<dbReference type="InterPro" id="IPR013783">
    <property type="entry name" value="Ig-like_fold"/>
</dbReference>
<dbReference type="Pfam" id="PF18911">
    <property type="entry name" value="PKD_4"/>
    <property type="match status" value="1"/>
</dbReference>
<organism evidence="2">
    <name type="scientific">bioreactor metagenome</name>
    <dbReference type="NCBI Taxonomy" id="1076179"/>
    <lineage>
        <taxon>unclassified sequences</taxon>
        <taxon>metagenomes</taxon>
        <taxon>ecological metagenomes</taxon>
    </lineage>
</organism>
<name>A0A644U2D9_9ZZZZ</name>
<dbReference type="EMBL" id="VSSQ01000073">
    <property type="protein sequence ID" value="MPL73426.1"/>
    <property type="molecule type" value="Genomic_DNA"/>
</dbReference>
<dbReference type="InterPro" id="IPR036514">
    <property type="entry name" value="SGNH_hydro_sf"/>
</dbReference>
<dbReference type="PROSITE" id="PS50093">
    <property type="entry name" value="PKD"/>
    <property type="match status" value="1"/>
</dbReference>
<dbReference type="Gene3D" id="2.60.40.10">
    <property type="entry name" value="Immunoglobulins"/>
    <property type="match status" value="1"/>
</dbReference>
<proteinExistence type="predicted"/>
<dbReference type="CDD" id="cd00146">
    <property type="entry name" value="PKD"/>
    <property type="match status" value="1"/>
</dbReference>
<protein>
    <recommendedName>
        <fullName evidence="1">PKD domain-containing protein</fullName>
    </recommendedName>
</protein>
<dbReference type="InterPro" id="IPR000601">
    <property type="entry name" value="PKD_dom"/>
</dbReference>
<dbReference type="InterPro" id="IPR026444">
    <property type="entry name" value="Secre_tail"/>
</dbReference>
<comment type="caution">
    <text evidence="2">The sequence shown here is derived from an EMBL/GenBank/DDBJ whole genome shotgun (WGS) entry which is preliminary data.</text>
</comment>
<gene>
    <name evidence="2" type="ORF">SDC9_19226</name>
</gene>